<accession>A0A2N9I0A5</accession>
<dbReference type="SUPFAM" id="SSF53098">
    <property type="entry name" value="Ribonuclease H-like"/>
    <property type="match status" value="1"/>
</dbReference>
<dbReference type="InterPro" id="IPR036397">
    <property type="entry name" value="RNaseH_sf"/>
</dbReference>
<evidence type="ECO:0000256" key="1">
    <source>
        <dbReference type="PROSITE-ProRule" id="PRU00047"/>
    </source>
</evidence>
<dbReference type="PROSITE" id="PS50158">
    <property type="entry name" value="ZF_CCHC"/>
    <property type="match status" value="1"/>
</dbReference>
<protein>
    <recommendedName>
        <fullName evidence="2">CCHC-type domain-containing protein</fullName>
    </recommendedName>
</protein>
<dbReference type="PANTHER" id="PTHR33116:SF86">
    <property type="entry name" value="REVERSE TRANSCRIPTASE DOMAIN-CONTAINING PROTEIN"/>
    <property type="match status" value="1"/>
</dbReference>
<evidence type="ECO:0000313" key="3">
    <source>
        <dbReference type="EMBL" id="SPD18112.1"/>
    </source>
</evidence>
<dbReference type="Pfam" id="PF14392">
    <property type="entry name" value="zf-CCHC_4"/>
    <property type="match status" value="1"/>
</dbReference>
<sequence length="1451" mass="163219">MVVKEIVNKAWQLHFLVSVKKMDRNIFLFSFEHEADLNSVFRKRPWTLHGAHLVLKTWSPELTWKEVNFSTSTFCVQVHGLPFLWQNKSCLLRIGNKIGKVLEVDFIGEFQPRWSKYVRIRVEIEVSKPLWSGFFLPRKDLSDVWIGFKFERLPALCYKCGILGHESSGCNRVALVLTNPFSYLFPAYGHWLHTDNTEHPPGIYYTPHSSDAPTGVCDLTALPAALLQPNTSSDSSKTEVVLPLAMATPHDHLRQTAATVVEPIQDNPTSLTSLMPDPGLHEPVNGLFCPGVAAVGLLANSSASSDLGRCQDNCFHVGPSTLSTCLEPSILIVDLPEIQAHPSNPNSSPLSPLAENSNSSLLDLVSTLDTHPLITSCPESNSLAEPITIQNPHIAPETSLVTNEPLSLKSPTPKPQASLKRKSPLLSDLDIVTSVQDLELCNNLWNKRIKKSHEVPHRASLRRWASRSPLLQSNENLGLELSGHLQCLDSQRPQGANKGPRARAGECNIVWSLIGLYGPPTHAKRMKAWVSLHALLETIDGPWLCFGDFNAVIDDSEKEGGFAGNKFIWSNKRWGKDCIRERLDRGITNINWTLCFPRATVYHVGALNSDHCPLLIDMNPDDSFSPRPFHFEAIWAKDPRCYNIIDEAWKNEFYGSDSFILCCKQFSTTAALKKWNKETFGFCQTRMKELSTKLEQNADLCLIPSPLEIKESLFGMQNPKSPGPDGLPALFYKYSVSFSTLVNGGKSKLFHPSRGLRQGDPLSPYLFILCQEVLSRMIEKQCLNGNISGVSMNHNGQAFTHVMYADDKMLFAKANCREVTTLDQCLECYCQWSGQLVNRDKSGLIFSKQVLRDRKRAIKHSLLMKLVPQNAIYLGAPLFTSRNRSKDFQFLQDRMESKLKGWRCKTLSWAGRNTLIKSVAQTLPYYTFSSFDVPSKVCDKLDATTKRFWWNPKKVSGNYLAWKSWEHLCLPKAWGGLGFRKAKKSNEAFLAKLTWMVISNRKSLCMDALQSACFLVGDGATIDIWKDPWVPWLPCFLPKPRIESDKESLVVACLINQTSRSWNLPKLMELFYDDSVKAIKKIRIPVIPHPDKLVWIPDPKGNFLVHSVYKVHTSAQSSTNQEIQWNKVWKLKLHDRLKMLLWRIGTNILPTNLNFFRRVGYGDPLCPLCHVEEESLIHLFFLCPVAWAIWFGQHSSILSANLQIQSCKDIINLVVGNSVFVNQVGNRSSIILALTLECIWATRNQVVHKESKLNILTIIKNLEHRIEEHCNLLEVERQDKSTLNYGWKNPSAGTIKLNTDAAVRTSFSTVAVVARDAHGSLCSAWTHTVNEDDPIAAEASAILWALQIAKMENFTSIIVESDSKLCIDAITLHPKDPYWVIAGFISDIISLSSDFSSCSFSWVKREANMAAHELAKFATLFDSVSFCNAASLPPSVFEAWQREAICCGLSC</sequence>
<reference evidence="3" key="1">
    <citation type="submission" date="2018-02" db="EMBL/GenBank/DDBJ databases">
        <authorList>
            <person name="Cohen D.B."/>
            <person name="Kent A.D."/>
        </authorList>
    </citation>
    <scope>NUCLEOTIDE SEQUENCE</scope>
</reference>
<dbReference type="GO" id="GO:0004523">
    <property type="term" value="F:RNA-DNA hybrid ribonuclease activity"/>
    <property type="evidence" value="ECO:0007669"/>
    <property type="project" value="InterPro"/>
</dbReference>
<name>A0A2N9I0A5_FAGSY</name>
<dbReference type="InterPro" id="IPR025558">
    <property type="entry name" value="DUF4283"/>
</dbReference>
<dbReference type="InterPro" id="IPR000477">
    <property type="entry name" value="RT_dom"/>
</dbReference>
<dbReference type="Pfam" id="PF14111">
    <property type="entry name" value="DUF4283"/>
    <property type="match status" value="1"/>
</dbReference>
<gene>
    <name evidence="3" type="ORF">FSB_LOCUS45994</name>
</gene>
<dbReference type="GO" id="GO:0003676">
    <property type="term" value="F:nucleic acid binding"/>
    <property type="evidence" value="ECO:0007669"/>
    <property type="project" value="InterPro"/>
</dbReference>
<dbReference type="Pfam" id="PF00078">
    <property type="entry name" value="RVT_1"/>
    <property type="match status" value="1"/>
</dbReference>
<dbReference type="InterPro" id="IPR025836">
    <property type="entry name" value="Zn_knuckle_CX2CX4HX4C"/>
</dbReference>
<dbReference type="InterPro" id="IPR012337">
    <property type="entry name" value="RNaseH-like_sf"/>
</dbReference>
<dbReference type="InterPro" id="IPR026960">
    <property type="entry name" value="RVT-Znf"/>
</dbReference>
<feature type="domain" description="CCHC-type" evidence="2">
    <location>
        <begin position="157"/>
        <end position="170"/>
    </location>
</feature>
<organism evidence="3">
    <name type="scientific">Fagus sylvatica</name>
    <name type="common">Beechnut</name>
    <dbReference type="NCBI Taxonomy" id="28930"/>
    <lineage>
        <taxon>Eukaryota</taxon>
        <taxon>Viridiplantae</taxon>
        <taxon>Streptophyta</taxon>
        <taxon>Embryophyta</taxon>
        <taxon>Tracheophyta</taxon>
        <taxon>Spermatophyta</taxon>
        <taxon>Magnoliopsida</taxon>
        <taxon>eudicotyledons</taxon>
        <taxon>Gunneridae</taxon>
        <taxon>Pentapetalae</taxon>
        <taxon>rosids</taxon>
        <taxon>fabids</taxon>
        <taxon>Fagales</taxon>
        <taxon>Fagaceae</taxon>
        <taxon>Fagus</taxon>
    </lineage>
</organism>
<dbReference type="Pfam" id="PF13456">
    <property type="entry name" value="RVT_3"/>
    <property type="match status" value="1"/>
</dbReference>
<dbReference type="InterPro" id="IPR001878">
    <property type="entry name" value="Znf_CCHC"/>
</dbReference>
<dbReference type="Pfam" id="PF13966">
    <property type="entry name" value="zf-RVT"/>
    <property type="match status" value="1"/>
</dbReference>
<dbReference type="CDD" id="cd06222">
    <property type="entry name" value="RNase_H_like"/>
    <property type="match status" value="1"/>
</dbReference>
<dbReference type="EMBL" id="OIVN01004559">
    <property type="protein sequence ID" value="SPD18112.1"/>
    <property type="molecule type" value="Genomic_DNA"/>
</dbReference>
<dbReference type="Gene3D" id="3.60.10.10">
    <property type="entry name" value="Endonuclease/exonuclease/phosphatase"/>
    <property type="match status" value="1"/>
</dbReference>
<dbReference type="Gene3D" id="3.30.420.10">
    <property type="entry name" value="Ribonuclease H-like superfamily/Ribonuclease H"/>
    <property type="match status" value="1"/>
</dbReference>
<evidence type="ECO:0000259" key="2">
    <source>
        <dbReference type="PROSITE" id="PS50158"/>
    </source>
</evidence>
<dbReference type="GO" id="GO:0008270">
    <property type="term" value="F:zinc ion binding"/>
    <property type="evidence" value="ECO:0007669"/>
    <property type="project" value="UniProtKB-KW"/>
</dbReference>
<dbReference type="PANTHER" id="PTHR33116">
    <property type="entry name" value="REVERSE TRANSCRIPTASE ZINC-BINDING DOMAIN-CONTAINING PROTEIN-RELATED-RELATED"/>
    <property type="match status" value="1"/>
</dbReference>
<proteinExistence type="predicted"/>
<dbReference type="InterPro" id="IPR044730">
    <property type="entry name" value="RNase_H-like_dom_plant"/>
</dbReference>
<keyword evidence="1" id="KW-0862">Zinc</keyword>
<dbReference type="SUPFAM" id="SSF56219">
    <property type="entry name" value="DNase I-like"/>
    <property type="match status" value="1"/>
</dbReference>
<keyword evidence="1" id="KW-0479">Metal-binding</keyword>
<keyword evidence="1" id="KW-0863">Zinc-finger</keyword>
<dbReference type="InterPro" id="IPR002156">
    <property type="entry name" value="RNaseH_domain"/>
</dbReference>
<dbReference type="InterPro" id="IPR036691">
    <property type="entry name" value="Endo/exonu/phosph_ase_sf"/>
</dbReference>